<accession>A0A5R8KG46</accession>
<dbReference type="OrthoDB" id="174631at2"/>
<evidence type="ECO:0000313" key="9">
    <source>
        <dbReference type="Proteomes" id="UP000306196"/>
    </source>
</evidence>
<reference evidence="8 9" key="1">
    <citation type="submission" date="2019-05" db="EMBL/GenBank/DDBJ databases">
        <title>Verrucobacter flavum gen. nov., sp. nov. a new member of the family Verrucomicrobiaceae.</title>
        <authorList>
            <person name="Szuroczki S."/>
            <person name="Abbaszade G."/>
            <person name="Szabo A."/>
            <person name="Felfoldi T."/>
            <person name="Schumann P."/>
            <person name="Boka K."/>
            <person name="Keki Z."/>
            <person name="Toumi M."/>
            <person name="Toth E."/>
        </authorList>
    </citation>
    <scope>NUCLEOTIDE SEQUENCE [LARGE SCALE GENOMIC DNA]</scope>
    <source>
        <strain evidence="8 9">MG-N-17</strain>
    </source>
</reference>
<dbReference type="InterPro" id="IPR020892">
    <property type="entry name" value="Cyclophilin-type_PPIase_CS"/>
</dbReference>
<feature type="chain" id="PRO_5024452072" description="peptidylprolyl isomerase" evidence="5">
    <location>
        <begin position="27"/>
        <end position="957"/>
    </location>
</feature>
<dbReference type="PANTHER" id="PTHR45625">
    <property type="entry name" value="PEPTIDYL-PROLYL CIS-TRANS ISOMERASE-RELATED"/>
    <property type="match status" value="1"/>
</dbReference>
<feature type="domain" description="PPIase cyclophilin-type" evidence="6">
    <location>
        <begin position="567"/>
        <end position="743"/>
    </location>
</feature>
<feature type="domain" description="Fibronectin type-III" evidence="7">
    <location>
        <begin position="344"/>
        <end position="444"/>
    </location>
</feature>
<dbReference type="GO" id="GO:0003755">
    <property type="term" value="F:peptidyl-prolyl cis-trans isomerase activity"/>
    <property type="evidence" value="ECO:0007669"/>
    <property type="project" value="UniProtKB-KW"/>
</dbReference>
<dbReference type="PRINTS" id="PR00153">
    <property type="entry name" value="CSAPPISMRASE"/>
</dbReference>
<dbReference type="InterPro" id="IPR036116">
    <property type="entry name" value="FN3_sf"/>
</dbReference>
<evidence type="ECO:0000256" key="5">
    <source>
        <dbReference type="SAM" id="SignalP"/>
    </source>
</evidence>
<evidence type="ECO:0000259" key="6">
    <source>
        <dbReference type="PROSITE" id="PS50072"/>
    </source>
</evidence>
<keyword evidence="5" id="KW-0732">Signal</keyword>
<comment type="similarity">
    <text evidence="1">Belongs to the cyclophilin-type PPIase family.</text>
</comment>
<evidence type="ECO:0000256" key="2">
    <source>
        <dbReference type="ARBA" id="ARBA00013194"/>
    </source>
</evidence>
<dbReference type="InterPro" id="IPR013783">
    <property type="entry name" value="Ig-like_fold"/>
</dbReference>
<organism evidence="8 9">
    <name type="scientific">Phragmitibacter flavus</name>
    <dbReference type="NCBI Taxonomy" id="2576071"/>
    <lineage>
        <taxon>Bacteria</taxon>
        <taxon>Pseudomonadati</taxon>
        <taxon>Verrucomicrobiota</taxon>
        <taxon>Verrucomicrobiia</taxon>
        <taxon>Verrucomicrobiales</taxon>
        <taxon>Verrucomicrobiaceae</taxon>
        <taxon>Phragmitibacter</taxon>
    </lineage>
</organism>
<dbReference type="Gene3D" id="2.60.40.10">
    <property type="entry name" value="Immunoglobulins"/>
    <property type="match status" value="3"/>
</dbReference>
<evidence type="ECO:0000256" key="3">
    <source>
        <dbReference type="ARBA" id="ARBA00023110"/>
    </source>
</evidence>
<keyword evidence="4" id="KW-0413">Isomerase</keyword>
<dbReference type="PANTHER" id="PTHR45625:SF4">
    <property type="entry name" value="PEPTIDYLPROLYL ISOMERASE DOMAIN AND WD REPEAT-CONTAINING PROTEIN 1"/>
    <property type="match status" value="1"/>
</dbReference>
<evidence type="ECO:0000256" key="1">
    <source>
        <dbReference type="ARBA" id="ARBA00007365"/>
    </source>
</evidence>
<dbReference type="Proteomes" id="UP000306196">
    <property type="component" value="Unassembled WGS sequence"/>
</dbReference>
<proteinExistence type="inferred from homology"/>
<dbReference type="InterPro" id="IPR029000">
    <property type="entry name" value="Cyclophilin-like_dom_sf"/>
</dbReference>
<dbReference type="SMART" id="SM00060">
    <property type="entry name" value="FN3"/>
    <property type="match status" value="4"/>
</dbReference>
<dbReference type="SUPFAM" id="SSF49265">
    <property type="entry name" value="Fibronectin type III"/>
    <property type="match status" value="2"/>
</dbReference>
<dbReference type="Pfam" id="PF00160">
    <property type="entry name" value="Pro_isomerase"/>
    <property type="match status" value="1"/>
</dbReference>
<dbReference type="GO" id="GO:0016020">
    <property type="term" value="C:membrane"/>
    <property type="evidence" value="ECO:0007669"/>
    <property type="project" value="InterPro"/>
</dbReference>
<dbReference type="InterPro" id="IPR003961">
    <property type="entry name" value="FN3_dom"/>
</dbReference>
<dbReference type="GO" id="GO:0006457">
    <property type="term" value="P:protein folding"/>
    <property type="evidence" value="ECO:0007669"/>
    <property type="project" value="InterPro"/>
</dbReference>
<sequence length="957" mass="102600">MIRITNSTLCCFQVLALLLVSFPAFAAPPVAPANFSVRIKNVSGNLRHYAFTWDDSPNETSYKLQIKVIGVDPDFVDLIPNLPQNSNFEDGTINQWNAGITLQFRLLAVNGEGSSASAIATIVTAADVANIAAPSSLAAVPASDSQLNLSWVDNSHMDDGVELELQRLPNGPFEYLGDRLFLLPPSVSISSLTANTSYKIRLKAYRVGSGNTRTYSSSVEVVGTTAAFSTVPTNFVATAASENSVQYSWVDPFLSESGFEVQGKITGEPVEYVRVNLYNGNPPPGAPGHLNPIVTTPDGPFFPGMSYDFRVRAVSIGNGTIDDQSTWVYSAPSNISTVQMPFHRPTGLTAPNAGITESSATLNWTDNSATESGYDILIKYPGESQYTYWDEVAANQTTYNMTGLPPGVGVQVAVRAFFQFDVAGQTEFTFSALSDPLIFTTKDTFPQPQFQGLVGQNLSHPMTVTTGSPRVSWSASALPGWLSFDSNTGVFSGTPPSAGVFQVPVSATFQNGWVTNKTVTIRTIHAPGAPVEVIPQNQVAMGLGAVVEWDLGLMFSDPDTPSAVRVNTNLGNYHMALYPEATPLTVSNFLAYVNDPNPAGNYNDSIFHRLIPGFVVQAGGYKVPNTPYVLTSIASRPDLQNESGLTNVRGTVAMAKFGGDPDSATSQFFINLVDNSDGLDATNGGFTVFGRVVGPMTVPDLLSTQPTSDRTVTIDGASGSVLDFFPDLPVSPPAPVTINSITSVPVLNFAMTNNSNPAVVAVTLQDDELQMTSLSPGQSTVTYTVTDLDGNVVTREVSVLVRETVDEWLLAGNLPVGQQGFDDDADFDGLTNIEEFAFMGSVLQADDASVRPTAVTVDVSGTDRQGIQFNARKFGPGLKYVVEVSGNLSAASWEPVWSWTADSWPPQPGVETAAINLPTRFIDHDTHYEFKILDPVPVSVGNPRFLRVRLIKDSDPD</sequence>
<keyword evidence="9" id="KW-1185">Reference proteome</keyword>
<name>A0A5R8KG46_9BACT</name>
<dbReference type="SUPFAM" id="SSF50891">
    <property type="entry name" value="Cyclophilin-like"/>
    <property type="match status" value="1"/>
</dbReference>
<evidence type="ECO:0000256" key="4">
    <source>
        <dbReference type="ARBA" id="ARBA00023235"/>
    </source>
</evidence>
<dbReference type="CDD" id="cd00063">
    <property type="entry name" value="FN3"/>
    <property type="match status" value="1"/>
</dbReference>
<dbReference type="SUPFAM" id="SSF49313">
    <property type="entry name" value="Cadherin-like"/>
    <property type="match status" value="1"/>
</dbReference>
<dbReference type="Pfam" id="PF05345">
    <property type="entry name" value="He_PIG"/>
    <property type="match status" value="1"/>
</dbReference>
<keyword evidence="3" id="KW-0697">Rotamase</keyword>
<dbReference type="PROSITE" id="PS50853">
    <property type="entry name" value="FN3"/>
    <property type="match status" value="2"/>
</dbReference>
<dbReference type="PROSITE" id="PS00170">
    <property type="entry name" value="CSA_PPIASE_1"/>
    <property type="match status" value="1"/>
</dbReference>
<protein>
    <recommendedName>
        <fullName evidence="2">peptidylprolyl isomerase</fullName>
        <ecNumber evidence="2">5.2.1.8</ecNumber>
    </recommendedName>
</protein>
<dbReference type="EMBL" id="VAUV01000006">
    <property type="protein sequence ID" value="TLD71211.1"/>
    <property type="molecule type" value="Genomic_DNA"/>
</dbReference>
<dbReference type="AlphaFoldDB" id="A0A5R8KG46"/>
<dbReference type="PROSITE" id="PS50072">
    <property type="entry name" value="CSA_PPIASE_2"/>
    <property type="match status" value="1"/>
</dbReference>
<feature type="domain" description="Fibronectin type-III" evidence="7">
    <location>
        <begin position="133"/>
        <end position="227"/>
    </location>
</feature>
<feature type="signal peptide" evidence="5">
    <location>
        <begin position="1"/>
        <end position="26"/>
    </location>
</feature>
<gene>
    <name evidence="8" type="ORF">FEM03_09920</name>
</gene>
<dbReference type="InterPro" id="IPR002130">
    <property type="entry name" value="Cyclophilin-type_PPIase_dom"/>
</dbReference>
<comment type="caution">
    <text evidence="8">The sequence shown here is derived from an EMBL/GenBank/DDBJ whole genome shotgun (WGS) entry which is preliminary data.</text>
</comment>
<dbReference type="GO" id="GO:0005509">
    <property type="term" value="F:calcium ion binding"/>
    <property type="evidence" value="ECO:0007669"/>
    <property type="project" value="InterPro"/>
</dbReference>
<evidence type="ECO:0000313" key="8">
    <source>
        <dbReference type="EMBL" id="TLD71211.1"/>
    </source>
</evidence>
<dbReference type="Gene3D" id="2.40.100.10">
    <property type="entry name" value="Cyclophilin-like"/>
    <property type="match status" value="1"/>
</dbReference>
<dbReference type="InterPro" id="IPR015919">
    <property type="entry name" value="Cadherin-like_sf"/>
</dbReference>
<dbReference type="InterPro" id="IPR044666">
    <property type="entry name" value="Cyclophilin_A-like"/>
</dbReference>
<evidence type="ECO:0000259" key="7">
    <source>
        <dbReference type="PROSITE" id="PS50853"/>
    </source>
</evidence>
<dbReference type="EC" id="5.2.1.8" evidence="2"/>